<dbReference type="EMBL" id="OZ075136">
    <property type="protein sequence ID" value="CAL5004342.1"/>
    <property type="molecule type" value="Genomic_DNA"/>
</dbReference>
<dbReference type="Proteomes" id="UP001497457">
    <property type="component" value="Chromosome 26rd"/>
</dbReference>
<dbReference type="AlphaFoldDB" id="A0ABC9BMC7"/>
<reference evidence="3" key="1">
    <citation type="submission" date="2024-06" db="EMBL/GenBank/DDBJ databases">
        <authorList>
            <person name="Ryan C."/>
        </authorList>
    </citation>
    <scope>NUCLEOTIDE SEQUENCE [LARGE SCALE GENOMIC DNA]</scope>
</reference>
<evidence type="ECO:0000313" key="3">
    <source>
        <dbReference type="Proteomes" id="UP001497457"/>
    </source>
</evidence>
<sequence length="191" mass="21642">MWSHTACDWNEHEEQGLEGWRQKGLIPCQGPGHAFVNGMLHFIISEKDEIAAVDVQGTTEKLIPVPKPAEGNCWGVPGYIAQSQGRLHYINQESDARLSIWVLQDYDADKWVLKHRVKLRGVGWKNGYHVIAMHPDGNVVFIVQRGNLKLLSYDMDHKLVRVISTLKKGSCVDHVVPYVPHFLELSVLTNK</sequence>
<keyword evidence="3" id="KW-1185">Reference proteome</keyword>
<name>A0ABC9BMC7_9POAL</name>
<protein>
    <recommendedName>
        <fullName evidence="4">F-box associated domain-containing protein</fullName>
    </recommendedName>
</protein>
<dbReference type="PANTHER" id="PTHR35546:SF24">
    <property type="entry name" value="F-BOX DOMAIN-CONTAINING PROTEIN"/>
    <property type="match status" value="1"/>
</dbReference>
<dbReference type="EMBL" id="OZ075136">
    <property type="protein sequence ID" value="CAL5004359.1"/>
    <property type="molecule type" value="Genomic_DNA"/>
</dbReference>
<organism evidence="1 3">
    <name type="scientific">Urochloa decumbens</name>
    <dbReference type="NCBI Taxonomy" id="240449"/>
    <lineage>
        <taxon>Eukaryota</taxon>
        <taxon>Viridiplantae</taxon>
        <taxon>Streptophyta</taxon>
        <taxon>Embryophyta</taxon>
        <taxon>Tracheophyta</taxon>
        <taxon>Spermatophyta</taxon>
        <taxon>Magnoliopsida</taxon>
        <taxon>Liliopsida</taxon>
        <taxon>Poales</taxon>
        <taxon>Poaceae</taxon>
        <taxon>PACMAD clade</taxon>
        <taxon>Panicoideae</taxon>
        <taxon>Panicodae</taxon>
        <taxon>Paniceae</taxon>
        <taxon>Melinidinae</taxon>
        <taxon>Urochloa</taxon>
    </lineage>
</organism>
<gene>
    <name evidence="1" type="ORF">URODEC1_LOCUS66842</name>
    <name evidence="2" type="ORF">URODEC1_LOCUS66850</name>
</gene>
<evidence type="ECO:0000313" key="2">
    <source>
        <dbReference type="EMBL" id="CAL5004359.1"/>
    </source>
</evidence>
<proteinExistence type="predicted"/>
<dbReference type="SUPFAM" id="SSF63825">
    <property type="entry name" value="YWTD domain"/>
    <property type="match status" value="1"/>
</dbReference>
<accession>A0ABC9BMC7</accession>
<evidence type="ECO:0000313" key="1">
    <source>
        <dbReference type="EMBL" id="CAL5004342.1"/>
    </source>
</evidence>
<dbReference type="PANTHER" id="PTHR35546">
    <property type="entry name" value="F-BOX PROTEIN INTERACTION DOMAIN PROTEIN-RELATED"/>
    <property type="match status" value="1"/>
</dbReference>
<reference evidence="1 3" key="2">
    <citation type="submission" date="2024-10" db="EMBL/GenBank/DDBJ databases">
        <authorList>
            <person name="Ryan C."/>
        </authorList>
    </citation>
    <scope>NUCLEOTIDE SEQUENCE [LARGE SCALE GENOMIC DNA]</scope>
</reference>
<dbReference type="InterPro" id="IPR055290">
    <property type="entry name" value="At3g26010-like"/>
</dbReference>
<evidence type="ECO:0008006" key="4">
    <source>
        <dbReference type="Google" id="ProtNLM"/>
    </source>
</evidence>